<dbReference type="SUPFAM" id="SSF50998">
    <property type="entry name" value="Quinoprotein alcohol dehydrogenase-like"/>
    <property type="match status" value="1"/>
</dbReference>
<accession>A0A142CXK4</accession>
<evidence type="ECO:0000256" key="1">
    <source>
        <dbReference type="SAM" id="Phobius"/>
    </source>
</evidence>
<evidence type="ECO:0000313" key="3">
    <source>
        <dbReference type="EMBL" id="AMQ19506.1"/>
    </source>
</evidence>
<dbReference type="InterPro" id="IPR011047">
    <property type="entry name" value="Quinoprotein_ADH-like_sf"/>
</dbReference>
<dbReference type="InterPro" id="IPR002372">
    <property type="entry name" value="PQQ_rpt_dom"/>
</dbReference>
<dbReference type="PANTHER" id="PTHR34512:SF30">
    <property type="entry name" value="OUTER MEMBRANE PROTEIN ASSEMBLY FACTOR BAMB"/>
    <property type="match status" value="1"/>
</dbReference>
<dbReference type="STRING" id="53952.A0127_03710"/>
<evidence type="ECO:0000259" key="2">
    <source>
        <dbReference type="Pfam" id="PF13360"/>
    </source>
</evidence>
<keyword evidence="1" id="KW-1133">Transmembrane helix</keyword>
<name>A0A142CXK4_9EURY</name>
<organism evidence="3 4">
    <name type="scientific">Thermococcus peptonophilus</name>
    <dbReference type="NCBI Taxonomy" id="53952"/>
    <lineage>
        <taxon>Archaea</taxon>
        <taxon>Methanobacteriati</taxon>
        <taxon>Methanobacteriota</taxon>
        <taxon>Thermococci</taxon>
        <taxon>Thermococcales</taxon>
        <taxon>Thermococcaceae</taxon>
        <taxon>Thermococcus</taxon>
    </lineage>
</organism>
<dbReference type="InterPro" id="IPR018391">
    <property type="entry name" value="PQQ_b-propeller_rpt"/>
</dbReference>
<dbReference type="Gene3D" id="2.130.10.10">
    <property type="entry name" value="YVTN repeat-like/Quinoprotein amine dehydrogenase"/>
    <property type="match status" value="1"/>
</dbReference>
<gene>
    <name evidence="3" type="ORF">A0127_03710</name>
</gene>
<sequence length="422" mass="45572">MKGISVLLLALAVLFLPAVSSSENPVLWKGSVCSDIQYQKSIEAVAITNTTVYAACSYRQITNSSGVIGVYYLGTLYAYSLTGSKLWENASGYVVKLYPIDGDVLAGSLGGLILFDNSGRILSVADTMGKLYDFMVRDGVVYAADGDYFISGPNSSVEYKGHLYAIRLGKNLTFMWNVSIGDMLSRVRVGNGVIYASSGFPSGYSFSHQFGSLYAFSLDGKPLWNITIGHWVRDVEVWDGNALLGTGFDNSKGEIYLVSPNGKVLMNMSTFYVEDILVAGNTAYVSGYDGQNGTVMSIKLPSGKVLWEQRLPYRAKAMAYSNGLLLVGVGKFEQKIQNGTTYIYSVGSLYALDPESGKVVGSVPNTGYVRSIAVLGDRAVVGTASSEFYLIDINAIREKKATCGPGMVVLLVVLLGFLIRRL</sequence>
<keyword evidence="1" id="KW-0472">Membrane</keyword>
<protein>
    <recommendedName>
        <fullName evidence="2">Pyrrolo-quinoline quinone repeat domain-containing protein</fullName>
    </recommendedName>
</protein>
<dbReference type="PANTHER" id="PTHR34512">
    <property type="entry name" value="CELL SURFACE PROTEIN"/>
    <property type="match status" value="1"/>
</dbReference>
<dbReference type="SMART" id="SM00564">
    <property type="entry name" value="PQQ"/>
    <property type="match status" value="5"/>
</dbReference>
<feature type="transmembrane region" description="Helical" evidence="1">
    <location>
        <begin position="404"/>
        <end position="420"/>
    </location>
</feature>
<dbReference type="InterPro" id="IPR015943">
    <property type="entry name" value="WD40/YVTN_repeat-like_dom_sf"/>
</dbReference>
<keyword evidence="4" id="KW-1185">Reference proteome</keyword>
<proteinExistence type="predicted"/>
<keyword evidence="1" id="KW-0812">Transmembrane</keyword>
<evidence type="ECO:0000313" key="4">
    <source>
        <dbReference type="Proteomes" id="UP000073604"/>
    </source>
</evidence>
<dbReference type="AlphaFoldDB" id="A0A142CXK4"/>
<dbReference type="EMBL" id="CP014750">
    <property type="protein sequence ID" value="AMQ19506.1"/>
    <property type="molecule type" value="Genomic_DNA"/>
</dbReference>
<reference evidence="4" key="1">
    <citation type="submission" date="2016-03" db="EMBL/GenBank/DDBJ databases">
        <authorList>
            <person name="Oger P.M."/>
        </authorList>
    </citation>
    <scope>NUCLEOTIDE SEQUENCE [LARGE SCALE GENOMIC DNA]</scope>
    <source>
        <strain evidence="4">OG-1</strain>
    </source>
</reference>
<dbReference type="Pfam" id="PF13360">
    <property type="entry name" value="PQQ_2"/>
    <property type="match status" value="1"/>
</dbReference>
<feature type="domain" description="Pyrrolo-quinoline quinone repeat" evidence="2">
    <location>
        <begin position="279"/>
        <end position="392"/>
    </location>
</feature>
<dbReference type="KEGG" id="tpep:A0127_03710"/>
<dbReference type="Proteomes" id="UP000073604">
    <property type="component" value="Chromosome"/>
</dbReference>